<name>A0AAD6DKW0_9EURO</name>
<evidence type="ECO:0008006" key="3">
    <source>
        <dbReference type="Google" id="ProtNLM"/>
    </source>
</evidence>
<dbReference type="EMBL" id="JAQJAE010000006">
    <property type="protein sequence ID" value="KAJ5588303.1"/>
    <property type="molecule type" value="Genomic_DNA"/>
</dbReference>
<organism evidence="1 2">
    <name type="scientific">Penicillium hordei</name>
    <dbReference type="NCBI Taxonomy" id="40994"/>
    <lineage>
        <taxon>Eukaryota</taxon>
        <taxon>Fungi</taxon>
        <taxon>Dikarya</taxon>
        <taxon>Ascomycota</taxon>
        <taxon>Pezizomycotina</taxon>
        <taxon>Eurotiomycetes</taxon>
        <taxon>Eurotiomycetidae</taxon>
        <taxon>Eurotiales</taxon>
        <taxon>Aspergillaceae</taxon>
        <taxon>Penicillium</taxon>
    </lineage>
</organism>
<evidence type="ECO:0000313" key="2">
    <source>
        <dbReference type="Proteomes" id="UP001213799"/>
    </source>
</evidence>
<protein>
    <recommendedName>
        <fullName evidence="3">HIT domain-containing protein</fullName>
    </recommendedName>
</protein>
<accession>A0AAD6DKW0</accession>
<sequence>MARIIRGDLPQHQQSLRGKVPRYTIVVPRTHLAPDLLNLADEEYDSPNALSQATTRDLMAGLGVPQCGMFFEGFEGHHAHTKIIPIHEPSPSQQLDIAV</sequence>
<reference evidence="1" key="2">
    <citation type="submission" date="2023-01" db="EMBL/GenBank/DDBJ databases">
        <authorList>
            <person name="Petersen C."/>
        </authorList>
    </citation>
    <scope>NUCLEOTIDE SEQUENCE</scope>
    <source>
        <strain evidence="1">IBT 12815</strain>
    </source>
</reference>
<dbReference type="GeneID" id="81592277"/>
<proteinExistence type="predicted"/>
<keyword evidence="2" id="KW-1185">Reference proteome</keyword>
<reference evidence="1" key="1">
    <citation type="journal article" date="2023" name="IMA Fungus">
        <title>Comparative genomic study of the Penicillium genus elucidates a diverse pangenome and 15 lateral gene transfer events.</title>
        <authorList>
            <person name="Petersen C."/>
            <person name="Sorensen T."/>
            <person name="Nielsen M.R."/>
            <person name="Sondergaard T.E."/>
            <person name="Sorensen J.L."/>
            <person name="Fitzpatrick D.A."/>
            <person name="Frisvad J.C."/>
            <person name="Nielsen K.L."/>
        </authorList>
    </citation>
    <scope>NUCLEOTIDE SEQUENCE</scope>
    <source>
        <strain evidence="1">IBT 12815</strain>
    </source>
</reference>
<evidence type="ECO:0000313" key="1">
    <source>
        <dbReference type="EMBL" id="KAJ5588303.1"/>
    </source>
</evidence>
<dbReference type="Proteomes" id="UP001213799">
    <property type="component" value="Unassembled WGS sequence"/>
</dbReference>
<dbReference type="RefSeq" id="XP_056747322.1">
    <property type="nucleotide sequence ID" value="XM_056902035.1"/>
</dbReference>
<dbReference type="AlphaFoldDB" id="A0AAD6DKW0"/>
<dbReference type="SUPFAM" id="SSF54197">
    <property type="entry name" value="HIT-like"/>
    <property type="match status" value="1"/>
</dbReference>
<dbReference type="InterPro" id="IPR036265">
    <property type="entry name" value="HIT-like_sf"/>
</dbReference>
<comment type="caution">
    <text evidence="1">The sequence shown here is derived from an EMBL/GenBank/DDBJ whole genome shotgun (WGS) entry which is preliminary data.</text>
</comment>
<gene>
    <name evidence="1" type="ORF">N7537_010981</name>
</gene>